<keyword evidence="3 5" id="KW-1133">Transmembrane helix</keyword>
<comment type="subcellular location">
    <subcellularLocation>
        <location evidence="1">Membrane</location>
        <topology evidence="1">Multi-pass membrane protein</topology>
    </subcellularLocation>
</comment>
<sequence>MSVAIVAMVRPTSLIISDNNSTNERTTDTCPITETLSNSSSTQVGEFKWSSTLQGFILSAFYYGYITTQIIGGRLGEKYGAKFIMGPGLMAAGIMSLLTPIAARYHVAAFAVVRILTGVFAGNVASLSSMRVGQNRKQTIYGIKSERDQLAGRNILSMSLSGVLANISWDLVFYIYGALAVVWVIPWLILVHSSPTQHPTITEEEKLYIMKDRALGSGLCLLLITLVGCNSTAIVALLVITMFFQGSYCGGSNVNVLNLGPNYAGSITGISLTISNTMGILSAQIDGILIEGNQTLGQWKKVFYTTIAATIIPYIFYLIYGSAEEQEWNKQEVENIEEISQIPKRNMERRKKLSVVASV</sequence>
<dbReference type="InterPro" id="IPR036259">
    <property type="entry name" value="MFS_trans_sf"/>
</dbReference>
<dbReference type="PANTHER" id="PTHR11662:SF399">
    <property type="entry name" value="FI19708P1-RELATED"/>
    <property type="match status" value="1"/>
</dbReference>
<feature type="transmembrane region" description="Helical" evidence="5">
    <location>
        <begin position="53"/>
        <end position="71"/>
    </location>
</feature>
<feature type="transmembrane region" description="Helical" evidence="5">
    <location>
        <begin position="173"/>
        <end position="193"/>
    </location>
</feature>
<dbReference type="InterPro" id="IPR020846">
    <property type="entry name" value="MFS_dom"/>
</dbReference>
<evidence type="ECO:0000259" key="6">
    <source>
        <dbReference type="PROSITE" id="PS50850"/>
    </source>
</evidence>
<proteinExistence type="predicted"/>
<evidence type="ECO:0000313" key="7">
    <source>
        <dbReference type="EMBL" id="CAG2052924.1"/>
    </source>
</evidence>
<dbReference type="EMBL" id="CAJPIN010000028">
    <property type="protein sequence ID" value="CAG2052924.1"/>
    <property type="molecule type" value="Genomic_DNA"/>
</dbReference>
<protein>
    <recommendedName>
        <fullName evidence="6">Major facilitator superfamily (MFS) profile domain-containing protein</fullName>
    </recommendedName>
</protein>
<feature type="transmembrane region" description="Helical" evidence="5">
    <location>
        <begin position="109"/>
        <end position="129"/>
    </location>
</feature>
<keyword evidence="2 5" id="KW-0812">Transmembrane</keyword>
<gene>
    <name evidence="7" type="ORF">TPAB3V08_LOCUS30</name>
</gene>
<dbReference type="Proteomes" id="UP001153148">
    <property type="component" value="Unassembled WGS sequence"/>
</dbReference>
<accession>A0ABN7NAS6</accession>
<feature type="domain" description="Major facilitator superfamily (MFS) profile" evidence="6">
    <location>
        <begin position="1"/>
        <end position="359"/>
    </location>
</feature>
<evidence type="ECO:0000256" key="4">
    <source>
        <dbReference type="ARBA" id="ARBA00023136"/>
    </source>
</evidence>
<organism evidence="7 8">
    <name type="scientific">Timema podura</name>
    <name type="common">Walking stick</name>
    <dbReference type="NCBI Taxonomy" id="61482"/>
    <lineage>
        <taxon>Eukaryota</taxon>
        <taxon>Metazoa</taxon>
        <taxon>Ecdysozoa</taxon>
        <taxon>Arthropoda</taxon>
        <taxon>Hexapoda</taxon>
        <taxon>Insecta</taxon>
        <taxon>Pterygota</taxon>
        <taxon>Neoptera</taxon>
        <taxon>Polyneoptera</taxon>
        <taxon>Phasmatodea</taxon>
        <taxon>Timematodea</taxon>
        <taxon>Timematoidea</taxon>
        <taxon>Timematidae</taxon>
        <taxon>Timema</taxon>
    </lineage>
</organism>
<feature type="transmembrane region" description="Helical" evidence="5">
    <location>
        <begin position="214"/>
        <end position="243"/>
    </location>
</feature>
<dbReference type="Pfam" id="PF07690">
    <property type="entry name" value="MFS_1"/>
    <property type="match status" value="1"/>
</dbReference>
<dbReference type="InterPro" id="IPR050382">
    <property type="entry name" value="MFS_Na/Anion_cotransporter"/>
</dbReference>
<dbReference type="SUPFAM" id="SSF103473">
    <property type="entry name" value="MFS general substrate transporter"/>
    <property type="match status" value="2"/>
</dbReference>
<evidence type="ECO:0000256" key="1">
    <source>
        <dbReference type="ARBA" id="ARBA00004141"/>
    </source>
</evidence>
<dbReference type="PROSITE" id="PS50850">
    <property type="entry name" value="MFS"/>
    <property type="match status" value="1"/>
</dbReference>
<evidence type="ECO:0000256" key="5">
    <source>
        <dbReference type="SAM" id="Phobius"/>
    </source>
</evidence>
<keyword evidence="4 5" id="KW-0472">Membrane</keyword>
<evidence type="ECO:0000313" key="8">
    <source>
        <dbReference type="Proteomes" id="UP001153148"/>
    </source>
</evidence>
<dbReference type="Gene3D" id="1.20.1250.20">
    <property type="entry name" value="MFS general substrate transporter like domains"/>
    <property type="match status" value="2"/>
</dbReference>
<evidence type="ECO:0000256" key="2">
    <source>
        <dbReference type="ARBA" id="ARBA00022692"/>
    </source>
</evidence>
<reference evidence="7" key="1">
    <citation type="submission" date="2021-03" db="EMBL/GenBank/DDBJ databases">
        <authorList>
            <person name="Tran Van P."/>
        </authorList>
    </citation>
    <scope>NUCLEOTIDE SEQUENCE</scope>
</reference>
<comment type="caution">
    <text evidence="7">The sequence shown here is derived from an EMBL/GenBank/DDBJ whole genome shotgun (WGS) entry which is preliminary data.</text>
</comment>
<feature type="transmembrane region" description="Helical" evidence="5">
    <location>
        <begin position="302"/>
        <end position="320"/>
    </location>
</feature>
<evidence type="ECO:0000256" key="3">
    <source>
        <dbReference type="ARBA" id="ARBA00022989"/>
    </source>
</evidence>
<dbReference type="InterPro" id="IPR011701">
    <property type="entry name" value="MFS"/>
</dbReference>
<name>A0ABN7NAS6_TIMPD</name>
<keyword evidence="8" id="KW-1185">Reference proteome</keyword>
<feature type="transmembrane region" description="Helical" evidence="5">
    <location>
        <begin position="83"/>
        <end position="103"/>
    </location>
</feature>
<feature type="transmembrane region" description="Helical" evidence="5">
    <location>
        <begin position="150"/>
        <end position="167"/>
    </location>
</feature>
<dbReference type="PANTHER" id="PTHR11662">
    <property type="entry name" value="SOLUTE CARRIER FAMILY 17"/>
    <property type="match status" value="1"/>
</dbReference>